<gene>
    <name evidence="3" type="ORF">SAPINGB_P005283</name>
</gene>
<dbReference type="Proteomes" id="UP000398389">
    <property type="component" value="Unassembled WGS sequence"/>
</dbReference>
<dbReference type="Pfam" id="PF12044">
    <property type="entry name" value="Metallopep"/>
    <property type="match status" value="1"/>
</dbReference>
<dbReference type="Gene3D" id="2.100.10.30">
    <property type="entry name" value="Jacalin-like lectin domain"/>
    <property type="match status" value="1"/>
</dbReference>
<sequence length="686" mass="76188">MMFDKFHHQSGSNPTSPPSGYSNQDSLSSTSSSSSFAPRVFNVNNNDIVHARLVILDGTAGPQQGGANSSVVVYHHVNSFPSQRFQVTDGYFKAFVHLNPGVNNLRIVWSNGDDDEQSPSSQLTLNYVPLLQNPPLHYALIVAKDSPFLFDSPTYKKEQEGGNGLDLAIKKVRLASYMMAAYTGEQMRRAGFGHRTFRPHEEYDKDTLSDRDRSLRSTTKVHVIQSNLTVDEIRDPNRAQQNSQGTDRGALFGIALDAIRNSGNDLFADKGENVMVAAIILDGHWDVQRKLIVGHAALGGSSGHIRLGIFGSHALWSFPTSIEQITPCYLDETRVDTNQIAKDCSGEGTAWEVYNVGFGAWLHEIGHLLGCPHQPYGIMLRDWYINRSFMSREGYASGPKTNGKRPIRAKDESVWHPLDLLRFRFHPAFRSPFENRVEGSKIGFFPLENGVLVRTMTGIYLVEIYVDDKLQGWLKFLSPQQETFLFEDDLLGQVQDLGARDPNKKLTINVLGLGESQETVQDFRELARSDQIHDTFFRNRGVVTGFRSLPIGSASGQLQTAIFPPDIRGVNVRCGAWIDAIEFIPCNDNGDPANGPQRPRVGGTGGGANQFLFQEGEYLVGFFIRAGAWLDAVQIITNIRRSPIYGNSQGGGPFELYPPPGYELVGIKAHVESWLKSFSVVYISKD</sequence>
<dbReference type="GO" id="GO:0005737">
    <property type="term" value="C:cytoplasm"/>
    <property type="evidence" value="ECO:0007669"/>
    <property type="project" value="TreeGrafter"/>
</dbReference>
<organism evidence="3 4">
    <name type="scientific">Magnusiomyces paraingens</name>
    <dbReference type="NCBI Taxonomy" id="2606893"/>
    <lineage>
        <taxon>Eukaryota</taxon>
        <taxon>Fungi</taxon>
        <taxon>Dikarya</taxon>
        <taxon>Ascomycota</taxon>
        <taxon>Saccharomycotina</taxon>
        <taxon>Dipodascomycetes</taxon>
        <taxon>Dipodascales</taxon>
        <taxon>Dipodascaceae</taxon>
        <taxon>Magnusiomyces</taxon>
    </lineage>
</organism>
<feature type="compositionally biased region" description="Polar residues" evidence="1">
    <location>
        <begin position="9"/>
        <end position="25"/>
    </location>
</feature>
<dbReference type="PROSITE" id="PS51752">
    <property type="entry name" value="JACALIN_LECTIN"/>
    <property type="match status" value="1"/>
</dbReference>
<evidence type="ECO:0000313" key="4">
    <source>
        <dbReference type="Proteomes" id="UP000398389"/>
    </source>
</evidence>
<dbReference type="PANTHER" id="PTHR21054:SF2">
    <property type="entry name" value="MIP04191P"/>
    <property type="match status" value="1"/>
</dbReference>
<dbReference type="PANTHER" id="PTHR21054">
    <property type="entry name" value="ZINC METALLOPROTEINASE-RELATED"/>
    <property type="match status" value="1"/>
</dbReference>
<evidence type="ECO:0000256" key="1">
    <source>
        <dbReference type="SAM" id="MobiDB-lite"/>
    </source>
</evidence>
<accession>A0A5E8C6D8</accession>
<dbReference type="InterPro" id="IPR053002">
    <property type="entry name" value="Metalloproteinase_M10B"/>
</dbReference>
<dbReference type="Pfam" id="PF01419">
    <property type="entry name" value="Jacalin"/>
    <property type="match status" value="1"/>
</dbReference>
<dbReference type="EMBL" id="CABVLU010000004">
    <property type="protein sequence ID" value="VVT56796.1"/>
    <property type="molecule type" value="Genomic_DNA"/>
</dbReference>
<dbReference type="RefSeq" id="XP_031855888.1">
    <property type="nucleotide sequence ID" value="XM_031999997.1"/>
</dbReference>
<dbReference type="InterPro" id="IPR001229">
    <property type="entry name" value="Jacalin-like_lectin_dom"/>
</dbReference>
<evidence type="ECO:0000313" key="3">
    <source>
        <dbReference type="EMBL" id="VVT56796.1"/>
    </source>
</evidence>
<dbReference type="InterPro" id="IPR036404">
    <property type="entry name" value="Jacalin-like_lectin_dom_sf"/>
</dbReference>
<feature type="region of interest" description="Disordered" evidence="1">
    <location>
        <begin position="1"/>
        <end position="30"/>
    </location>
</feature>
<keyword evidence="4" id="KW-1185">Reference proteome</keyword>
<dbReference type="OrthoDB" id="74460at2759"/>
<dbReference type="SUPFAM" id="SSF51101">
    <property type="entry name" value="Mannose-binding lectins"/>
    <property type="match status" value="1"/>
</dbReference>
<feature type="domain" description="Jacalin-type lectin" evidence="2">
    <location>
        <begin position="545"/>
        <end position="684"/>
    </location>
</feature>
<evidence type="ECO:0000259" key="2">
    <source>
        <dbReference type="PROSITE" id="PS51752"/>
    </source>
</evidence>
<proteinExistence type="predicted"/>
<name>A0A5E8C6D8_9ASCO</name>
<reference evidence="3 4" key="1">
    <citation type="submission" date="2019-09" db="EMBL/GenBank/DDBJ databases">
        <authorList>
            <person name="Brejova B."/>
        </authorList>
    </citation>
    <scope>NUCLEOTIDE SEQUENCE [LARGE SCALE GENOMIC DNA]</scope>
</reference>
<dbReference type="SUPFAM" id="SSF55486">
    <property type="entry name" value="Metalloproteases ('zincins'), catalytic domain"/>
    <property type="match status" value="1"/>
</dbReference>
<dbReference type="GeneID" id="43584097"/>
<dbReference type="InterPro" id="IPR021917">
    <property type="entry name" value="Unchr_Zn-peptidase-like"/>
</dbReference>
<dbReference type="AlphaFoldDB" id="A0A5E8C6D8"/>
<protein>
    <recommendedName>
        <fullName evidence="2">Jacalin-type lectin domain-containing protein</fullName>
    </recommendedName>
</protein>